<dbReference type="EMBL" id="JX467702">
    <property type="protein sequence ID" value="AGA16268.1"/>
    <property type="molecule type" value="Genomic_DNA"/>
</dbReference>
<dbReference type="Proteomes" id="UP000202315">
    <property type="component" value="Segment"/>
</dbReference>
<protein>
    <submittedName>
        <fullName evidence="2">Uncharacterized protein</fullName>
    </submittedName>
</protein>
<keyword evidence="1" id="KW-0812">Transmembrane</keyword>
<feature type="transmembrane region" description="Helical" evidence="1">
    <location>
        <begin position="137"/>
        <end position="156"/>
    </location>
</feature>
<organism evidence="2 3">
    <name type="scientific">Thysanoplusia orichalcea nucleopolyhedrovirus</name>
    <dbReference type="NCBI Taxonomy" id="101850"/>
    <lineage>
        <taxon>Viruses</taxon>
        <taxon>Viruses incertae sedis</taxon>
        <taxon>Naldaviricetes</taxon>
        <taxon>Lefavirales</taxon>
        <taxon>Baculoviridae</taxon>
        <taxon>Alphabaculovirus</taxon>
        <taxon>Alphabaculovirus thorichlaceae</taxon>
    </lineage>
</organism>
<keyword evidence="3" id="KW-1185">Reference proteome</keyword>
<dbReference type="OrthoDB" id="36931at10239"/>
<evidence type="ECO:0000256" key="1">
    <source>
        <dbReference type="SAM" id="Phobius"/>
    </source>
</evidence>
<sequence>MHFSYWTTLEYLRTHEMAAVNAMIYAAIPCLMAFFIVEVLCKNSNAMYDIMHVILFTSLDVAEKCFNVAKTIAAKRPIRQTVSILNSANKFLMLCLKKYKSINYAVKVAAVYYNVYVLYYSLVFLHYLLFFNVHSKIIIKLFIVTIIDAALYFLIVK</sequence>
<dbReference type="GeneID" id="14340235"/>
<accession>L0CLS1</accession>
<reference evidence="2 3" key="1">
    <citation type="journal article" date="2012" name="J. Virol.">
        <title>Genome of Thysanoplusia orichalcea multiple nucleopolyhedrovirus lacks the superoxide dismutase gene.</title>
        <authorList>
            <person name="Wang Y.S."/>
            <person name="Huang G.H."/>
            <person name="Cheng X.H."/>
            <person name="Wang X."/>
            <person name="Garretson T.A."/>
            <person name="Dai L.Y."/>
            <person name="Zhang C.X."/>
            <person name="Cheng X.W."/>
        </authorList>
    </citation>
    <scope>NUCLEOTIDE SEQUENCE [LARGE SCALE GENOMIC DNA]</scope>
    <source>
        <strain evidence="2">P2</strain>
    </source>
</reference>
<feature type="transmembrane region" description="Helical" evidence="1">
    <location>
        <begin position="20"/>
        <end position="41"/>
    </location>
</feature>
<dbReference type="RefSeq" id="YP_007250524.1">
    <property type="nucleotide sequence ID" value="NC_019945.1"/>
</dbReference>
<dbReference type="KEGG" id="vg:14340235"/>
<keyword evidence="1" id="KW-1133">Transmembrane helix</keyword>
<proteinExistence type="predicted"/>
<evidence type="ECO:0000313" key="3">
    <source>
        <dbReference type="Proteomes" id="UP000202315"/>
    </source>
</evidence>
<keyword evidence="1" id="KW-0472">Membrane</keyword>
<evidence type="ECO:0000313" key="2">
    <source>
        <dbReference type="EMBL" id="AGA16268.1"/>
    </source>
</evidence>
<feature type="transmembrane region" description="Helical" evidence="1">
    <location>
        <begin position="110"/>
        <end position="131"/>
    </location>
</feature>
<name>L0CLS1_9ABAC</name>